<evidence type="ECO:0000256" key="3">
    <source>
        <dbReference type="ARBA" id="ARBA00022777"/>
    </source>
</evidence>
<dbReference type="NCBIfam" id="NF047744">
    <property type="entry name" value="CG0192_rel"/>
    <property type="match status" value="1"/>
</dbReference>
<gene>
    <name evidence="6" type="ORF">ENC19_09580</name>
</gene>
<evidence type="ECO:0000313" key="6">
    <source>
        <dbReference type="EMBL" id="NGM12888.1"/>
    </source>
</evidence>
<dbReference type="RefSeq" id="WP_164446849.1">
    <property type="nucleotide sequence ID" value="NZ_SAIY01000003.1"/>
</dbReference>
<evidence type="ECO:0000259" key="5">
    <source>
        <dbReference type="Pfam" id="PF18085"/>
    </source>
</evidence>
<dbReference type="Proteomes" id="UP000478148">
    <property type="component" value="Unassembled WGS sequence"/>
</dbReference>
<keyword evidence="7" id="KW-1185">Reference proteome</keyword>
<keyword evidence="4" id="KW-0067">ATP-binding</keyword>
<protein>
    <recommendedName>
        <fullName evidence="5">Maltokinase N-terminal cap domain-containing protein</fullName>
    </recommendedName>
</protein>
<comment type="caution">
    <text evidence="6">The sequence shown here is derived from an EMBL/GenBank/DDBJ whole genome shotgun (WGS) entry which is preliminary data.</text>
</comment>
<proteinExistence type="predicted"/>
<organism evidence="6 7">
    <name type="scientific">Verrucosispora sioxanthis</name>
    <dbReference type="NCBI Taxonomy" id="2499994"/>
    <lineage>
        <taxon>Bacteria</taxon>
        <taxon>Bacillati</taxon>
        <taxon>Actinomycetota</taxon>
        <taxon>Actinomycetes</taxon>
        <taxon>Micromonosporales</taxon>
        <taxon>Micromonosporaceae</taxon>
        <taxon>Micromonospora</taxon>
    </lineage>
</organism>
<name>A0A6M1KSD4_9ACTN</name>
<dbReference type="EMBL" id="SAIY01000003">
    <property type="protein sequence ID" value="NGM12888.1"/>
    <property type="molecule type" value="Genomic_DNA"/>
</dbReference>
<keyword evidence="3" id="KW-0418">Kinase</keyword>
<evidence type="ECO:0000256" key="4">
    <source>
        <dbReference type="ARBA" id="ARBA00022840"/>
    </source>
</evidence>
<dbReference type="GO" id="GO:0005524">
    <property type="term" value="F:ATP binding"/>
    <property type="evidence" value="ECO:0007669"/>
    <property type="project" value="UniProtKB-KW"/>
</dbReference>
<evidence type="ECO:0000256" key="2">
    <source>
        <dbReference type="ARBA" id="ARBA00022741"/>
    </source>
</evidence>
<evidence type="ECO:0000256" key="1">
    <source>
        <dbReference type="ARBA" id="ARBA00022679"/>
    </source>
</evidence>
<accession>A0A6M1KSD4</accession>
<keyword evidence="1" id="KW-0808">Transferase</keyword>
<dbReference type="Pfam" id="PF18085">
    <property type="entry name" value="Mak_N_cap"/>
    <property type="match status" value="1"/>
</dbReference>
<evidence type="ECO:0000313" key="7">
    <source>
        <dbReference type="Proteomes" id="UP000478148"/>
    </source>
</evidence>
<dbReference type="GO" id="GO:0016301">
    <property type="term" value="F:kinase activity"/>
    <property type="evidence" value="ECO:0007669"/>
    <property type="project" value="UniProtKB-KW"/>
</dbReference>
<dbReference type="InterPro" id="IPR040999">
    <property type="entry name" value="Mak_N_cap"/>
</dbReference>
<sequence>MALLHRADIRPSKLELLAAWLPSRNWYTGGAEVARVAAYRFDDPAGQVGIETLLVRGGDGPVHQVPLTYRGTPLDGADEWLVGTTEHSVLGRRWVYDAVGDPVYAAALAEAILAGTGQAEEYFEVDGRREVRPPSMGITSDAPAVDVPTVGAVRRVVDGDPTLIVTDTVELAVIRRPGSAAAPAGATLTGTWDDVRAPLAYAAPR</sequence>
<keyword evidence="2" id="KW-0547">Nucleotide-binding</keyword>
<feature type="domain" description="Maltokinase N-terminal cap" evidence="5">
    <location>
        <begin position="20"/>
        <end position="101"/>
    </location>
</feature>
<reference evidence="6 7" key="1">
    <citation type="submission" date="2020-02" db="EMBL/GenBank/DDBJ databases">
        <title>Draft Genome Sequence of Verrucosispora sp. Strain CWR15, Isolated from Gulf of Mexico Sponge.</title>
        <authorList>
            <person name="Kennedy S.J."/>
            <person name="Cella E."/>
            <person name="Azarian T."/>
            <person name="Baker B.J."/>
            <person name="Shaw L.N."/>
        </authorList>
    </citation>
    <scope>NUCLEOTIDE SEQUENCE [LARGE SCALE GENOMIC DNA]</scope>
    <source>
        <strain evidence="6 7">CWR15</strain>
    </source>
</reference>
<dbReference type="AlphaFoldDB" id="A0A6M1KSD4"/>